<keyword evidence="2" id="KW-0645">Protease</keyword>
<sequence>MTLINAYRQDDVVTKLTKWGSDSLSQKEILHFLLETMMPKRVAAKVVANYFENYSHIAQLRNFTPAMWRGLIDDDRYWPVLAILQAFAQAYQKRPKVSLGEVCSSREVGKYMSERYGFEKQEHLVGLYLDTKNQVIAEKVIFIGTLNSATVHPREIFREALAHSAAHVLIVHNHPSGKVTPSKNDLHLTKRLVDCGELLGIDLLDHIIVGDSDYLSLREEGIIKS</sequence>
<dbReference type="OrthoDB" id="9804482at2"/>
<reference evidence="9 10" key="1">
    <citation type="journal article" date="2015" name="Genome Announc.">
        <title>Expanding the biotechnology potential of lactobacilli through comparative genomics of 213 strains and associated genera.</title>
        <authorList>
            <person name="Sun Z."/>
            <person name="Harris H.M."/>
            <person name="McCann A."/>
            <person name="Guo C."/>
            <person name="Argimon S."/>
            <person name="Zhang W."/>
            <person name="Yang X."/>
            <person name="Jeffery I.B."/>
            <person name="Cooney J.C."/>
            <person name="Kagawa T.F."/>
            <person name="Liu W."/>
            <person name="Song Y."/>
            <person name="Salvetti E."/>
            <person name="Wrobel A."/>
            <person name="Rasinkangas P."/>
            <person name="Parkhill J."/>
            <person name="Rea M.C."/>
            <person name="O'Sullivan O."/>
            <person name="Ritari J."/>
            <person name="Douillard F.P."/>
            <person name="Paul Ross R."/>
            <person name="Yang R."/>
            <person name="Briner A.E."/>
            <person name="Felis G.E."/>
            <person name="de Vos W.M."/>
            <person name="Barrangou R."/>
            <person name="Klaenhammer T.R."/>
            <person name="Caufield P.W."/>
            <person name="Cui Y."/>
            <person name="Zhang H."/>
            <person name="O'Toole P.W."/>
        </authorList>
    </citation>
    <scope>NUCLEOTIDE SEQUENCE [LARGE SCALE GENOMIC DNA]</scope>
    <source>
        <strain evidence="9 10">DSM 15833</strain>
    </source>
</reference>
<evidence type="ECO:0000256" key="2">
    <source>
        <dbReference type="ARBA" id="ARBA00022670"/>
    </source>
</evidence>
<dbReference type="PANTHER" id="PTHR30471">
    <property type="entry name" value="DNA REPAIR PROTEIN RADC"/>
    <property type="match status" value="1"/>
</dbReference>
<gene>
    <name evidence="9" type="ORF">FC36_GL000664</name>
</gene>
<dbReference type="GO" id="GO:0006508">
    <property type="term" value="P:proteolysis"/>
    <property type="evidence" value="ECO:0007669"/>
    <property type="project" value="UniProtKB-KW"/>
</dbReference>
<dbReference type="PROSITE" id="PS50249">
    <property type="entry name" value="MPN"/>
    <property type="match status" value="1"/>
</dbReference>
<dbReference type="GO" id="GO:0046872">
    <property type="term" value="F:metal ion binding"/>
    <property type="evidence" value="ECO:0007669"/>
    <property type="project" value="UniProtKB-KW"/>
</dbReference>
<comment type="caution">
    <text evidence="9">The sequence shown here is derived from an EMBL/GenBank/DDBJ whole genome shotgun (WGS) entry which is preliminary data.</text>
</comment>
<evidence type="ECO:0000313" key="9">
    <source>
        <dbReference type="EMBL" id="KRL85293.1"/>
    </source>
</evidence>
<name>A0A0R1TVW5_9LACO</name>
<keyword evidence="3" id="KW-0479">Metal-binding</keyword>
<feature type="domain" description="MPN" evidence="8">
    <location>
        <begin position="101"/>
        <end position="223"/>
    </location>
</feature>
<dbReference type="SUPFAM" id="SSF102712">
    <property type="entry name" value="JAB1/MPN domain"/>
    <property type="match status" value="1"/>
</dbReference>
<accession>A0A0R1TVW5</accession>
<evidence type="ECO:0000313" key="10">
    <source>
        <dbReference type="Proteomes" id="UP000051048"/>
    </source>
</evidence>
<evidence type="ECO:0000256" key="5">
    <source>
        <dbReference type="ARBA" id="ARBA00022833"/>
    </source>
</evidence>
<dbReference type="NCBIfam" id="NF000642">
    <property type="entry name" value="PRK00024.1"/>
    <property type="match status" value="1"/>
</dbReference>
<dbReference type="Pfam" id="PF04002">
    <property type="entry name" value="RadC"/>
    <property type="match status" value="1"/>
</dbReference>
<dbReference type="NCBIfam" id="TIGR00608">
    <property type="entry name" value="radc"/>
    <property type="match status" value="1"/>
</dbReference>
<dbReference type="InterPro" id="IPR025657">
    <property type="entry name" value="RadC_JAB"/>
</dbReference>
<evidence type="ECO:0000259" key="8">
    <source>
        <dbReference type="PROSITE" id="PS50249"/>
    </source>
</evidence>
<dbReference type="PROSITE" id="PS01302">
    <property type="entry name" value="UPF0758"/>
    <property type="match status" value="1"/>
</dbReference>
<evidence type="ECO:0000256" key="4">
    <source>
        <dbReference type="ARBA" id="ARBA00022801"/>
    </source>
</evidence>
<dbReference type="Gene3D" id="3.40.140.10">
    <property type="entry name" value="Cytidine Deaminase, domain 2"/>
    <property type="match status" value="1"/>
</dbReference>
<keyword evidence="5" id="KW-0862">Zinc</keyword>
<comment type="similarity">
    <text evidence="1 7">Belongs to the UPF0758 family.</text>
</comment>
<organism evidence="9 10">
    <name type="scientific">Ligilactobacillus equi DSM 15833 = JCM 10991</name>
    <dbReference type="NCBI Taxonomy" id="1423740"/>
    <lineage>
        <taxon>Bacteria</taxon>
        <taxon>Bacillati</taxon>
        <taxon>Bacillota</taxon>
        <taxon>Bacilli</taxon>
        <taxon>Lactobacillales</taxon>
        <taxon>Lactobacillaceae</taxon>
        <taxon>Ligilactobacillus</taxon>
    </lineage>
</organism>
<evidence type="ECO:0000256" key="3">
    <source>
        <dbReference type="ARBA" id="ARBA00022723"/>
    </source>
</evidence>
<evidence type="ECO:0000256" key="6">
    <source>
        <dbReference type="ARBA" id="ARBA00023049"/>
    </source>
</evidence>
<dbReference type="CDD" id="cd08071">
    <property type="entry name" value="MPN_DUF2466"/>
    <property type="match status" value="1"/>
</dbReference>
<evidence type="ECO:0000256" key="1">
    <source>
        <dbReference type="ARBA" id="ARBA00010243"/>
    </source>
</evidence>
<keyword evidence="6" id="KW-0482">Metalloprotease</keyword>
<dbReference type="AlphaFoldDB" id="A0A0R1TVW5"/>
<protein>
    <submittedName>
        <fullName evidence="9">HAD superfamily hydrolase</fullName>
    </submittedName>
</protein>
<dbReference type="EMBL" id="AZFH01000001">
    <property type="protein sequence ID" value="KRL85293.1"/>
    <property type="molecule type" value="Genomic_DNA"/>
</dbReference>
<dbReference type="InterPro" id="IPR020891">
    <property type="entry name" value="UPF0758_CS"/>
</dbReference>
<dbReference type="InterPro" id="IPR037518">
    <property type="entry name" value="MPN"/>
</dbReference>
<dbReference type="PATRIC" id="fig|1423740.3.peg.710"/>
<keyword evidence="4 9" id="KW-0378">Hydrolase</keyword>
<dbReference type="Proteomes" id="UP000051048">
    <property type="component" value="Unassembled WGS sequence"/>
</dbReference>
<dbReference type="PANTHER" id="PTHR30471:SF3">
    <property type="entry name" value="UPF0758 PROTEIN YEES-RELATED"/>
    <property type="match status" value="1"/>
</dbReference>
<dbReference type="GO" id="GO:0008237">
    <property type="term" value="F:metallopeptidase activity"/>
    <property type="evidence" value="ECO:0007669"/>
    <property type="project" value="UniProtKB-KW"/>
</dbReference>
<dbReference type="RefSeq" id="WP_023858969.1">
    <property type="nucleotide sequence ID" value="NZ_AZFH01000001.1"/>
</dbReference>
<dbReference type="InterPro" id="IPR001405">
    <property type="entry name" value="UPF0758"/>
</dbReference>
<proteinExistence type="inferred from homology"/>
<dbReference type="STRING" id="1423740.FC36_GL000664"/>
<evidence type="ECO:0000256" key="7">
    <source>
        <dbReference type="RuleBase" id="RU003797"/>
    </source>
</evidence>